<dbReference type="InterPro" id="IPR050400">
    <property type="entry name" value="Bact_Cytoskel_RodZ"/>
</dbReference>
<proteinExistence type="predicted"/>
<keyword evidence="2" id="KW-1133">Transmembrane helix</keyword>
<dbReference type="GO" id="GO:0003677">
    <property type="term" value="F:DNA binding"/>
    <property type="evidence" value="ECO:0007669"/>
    <property type="project" value="InterPro"/>
</dbReference>
<feature type="transmembrane region" description="Helical" evidence="2">
    <location>
        <begin position="130"/>
        <end position="149"/>
    </location>
</feature>
<feature type="region of interest" description="Disordered" evidence="1">
    <location>
        <begin position="99"/>
        <end position="125"/>
    </location>
</feature>
<keyword evidence="2" id="KW-0472">Membrane</keyword>
<evidence type="ECO:0000256" key="2">
    <source>
        <dbReference type="SAM" id="Phobius"/>
    </source>
</evidence>
<dbReference type="PANTHER" id="PTHR34475">
    <property type="match status" value="1"/>
</dbReference>
<gene>
    <name evidence="4" type="ORF">HNP48_006930</name>
</gene>
<organism evidence="4 5">
    <name type="scientific">Acidovorax soli</name>
    <dbReference type="NCBI Taxonomy" id="592050"/>
    <lineage>
        <taxon>Bacteria</taxon>
        <taxon>Pseudomonadati</taxon>
        <taxon>Pseudomonadota</taxon>
        <taxon>Betaproteobacteria</taxon>
        <taxon>Burkholderiales</taxon>
        <taxon>Comamonadaceae</taxon>
        <taxon>Acidovorax</taxon>
    </lineage>
</organism>
<feature type="compositionally biased region" description="Pro residues" evidence="1">
    <location>
        <begin position="165"/>
        <end position="178"/>
    </location>
</feature>
<keyword evidence="2" id="KW-0812">Transmembrane</keyword>
<evidence type="ECO:0000259" key="3">
    <source>
        <dbReference type="Pfam" id="PF13464"/>
    </source>
</evidence>
<dbReference type="PANTHER" id="PTHR34475:SF1">
    <property type="entry name" value="CYTOSKELETON PROTEIN RODZ"/>
    <property type="match status" value="1"/>
</dbReference>
<protein>
    <submittedName>
        <fullName evidence="4">Cytoskeleton protein RodZ</fullName>
    </submittedName>
</protein>
<dbReference type="Pfam" id="PF13413">
    <property type="entry name" value="HTH_25"/>
    <property type="match status" value="1"/>
</dbReference>
<sequence>MAGVSVHEEEAPGGVQGRTAGALLREARLEAGLHIAALAVALKVPVAKLEALEADNFAALPDTVFVRALASSVCRTLKIDAAPILALLPQSKSPRLADGHAGINAPVKGSSSSAGNGSFAPASSGGKKSWAITVVVLALLAGALAIMFVPADRNPFGISAGDEPSAPPPVAAQEPQPPVAAASTPGVASPSAPASVAVAAPAPAVPAPAAAPSVAASAAAPAAPVAAASDAAVAVSASSVLTLSARGASWVQVRDAKGTIALEKNLAQGESVAVSGVLPLAVVVGRADVTDVFVRGKPFALTTVSRENVARFEVK</sequence>
<evidence type="ECO:0000313" key="5">
    <source>
        <dbReference type="Proteomes" id="UP000575083"/>
    </source>
</evidence>
<comment type="caution">
    <text evidence="4">The sequence shown here is derived from an EMBL/GenBank/DDBJ whole genome shotgun (WGS) entry which is preliminary data.</text>
</comment>
<dbReference type="Proteomes" id="UP000575083">
    <property type="component" value="Unassembled WGS sequence"/>
</dbReference>
<dbReference type="InterPro" id="IPR010982">
    <property type="entry name" value="Lambda_DNA-bd_dom_sf"/>
</dbReference>
<name>A0A7X0PLN0_9BURK</name>
<feature type="region of interest" description="Disordered" evidence="1">
    <location>
        <begin position="159"/>
        <end position="186"/>
    </location>
</feature>
<dbReference type="InterPro" id="IPR025194">
    <property type="entry name" value="RodZ-like_C"/>
</dbReference>
<accession>A0A7X0PLN0</accession>
<evidence type="ECO:0000256" key="1">
    <source>
        <dbReference type="SAM" id="MobiDB-lite"/>
    </source>
</evidence>
<keyword evidence="5" id="KW-1185">Reference proteome</keyword>
<dbReference type="AlphaFoldDB" id="A0A7X0PLN0"/>
<dbReference type="Gene3D" id="1.10.260.40">
    <property type="entry name" value="lambda repressor-like DNA-binding domains"/>
    <property type="match status" value="1"/>
</dbReference>
<feature type="compositionally biased region" description="Low complexity" evidence="1">
    <location>
        <begin position="109"/>
        <end position="125"/>
    </location>
</feature>
<evidence type="ECO:0000313" key="4">
    <source>
        <dbReference type="EMBL" id="MBB6564203.1"/>
    </source>
</evidence>
<dbReference type="EMBL" id="JACHLK010000032">
    <property type="protein sequence ID" value="MBB6564203.1"/>
    <property type="molecule type" value="Genomic_DNA"/>
</dbReference>
<reference evidence="4 5" key="1">
    <citation type="submission" date="2020-08" db="EMBL/GenBank/DDBJ databases">
        <title>Functional genomics of gut bacteria from endangered species of beetles.</title>
        <authorList>
            <person name="Carlos-Shanley C."/>
        </authorList>
    </citation>
    <scope>NUCLEOTIDE SEQUENCE [LARGE SCALE GENOMIC DNA]</scope>
    <source>
        <strain evidence="4 5">S00198</strain>
    </source>
</reference>
<feature type="domain" description="Cytoskeleton protein RodZ-like C-terminal" evidence="3">
    <location>
        <begin position="242"/>
        <end position="313"/>
    </location>
</feature>
<dbReference type="Pfam" id="PF13464">
    <property type="entry name" value="RodZ_C"/>
    <property type="match status" value="1"/>
</dbReference>